<evidence type="ECO:0000256" key="3">
    <source>
        <dbReference type="ARBA" id="ARBA00022475"/>
    </source>
</evidence>
<evidence type="ECO:0000256" key="8">
    <source>
        <dbReference type="ARBA" id="ARBA00023065"/>
    </source>
</evidence>
<keyword evidence="9 16" id="KW-0472">Membrane</keyword>
<dbReference type="GO" id="GO:0022824">
    <property type="term" value="F:transmitter-gated monoatomic ion channel activity"/>
    <property type="evidence" value="ECO:0007669"/>
    <property type="project" value="UniProtKB-ARBA"/>
</dbReference>
<name>A0AAN0LHA1_9ACAR</name>
<proteinExistence type="evidence at transcript level"/>
<sequence length="1149" mass="132593">MSKKFFQFSICILISLLDFLNCETIKITNQHNQSKISQFIHINSKNQSLINQFETPEFLYQRDEPNRIVQKISIGAIFTPKDKALRSAFIYAVKAHNRFESSRFQIEPIIDVIDTNDAFRFTRQLCLQLSRGIFALVTPVIGVSYETLVSYSNTFHLPFLYAGSSLTKQNEKRNLNKQNPSFNKKENFMNTDLNADFGIYLQPDIVHAIYKTILYLNWDHFIYLYDNEDGLIKLQNLLEYIHGSISSSSFNRKIDLKIVHRVHNEYDAHKFLRNYQNFRVKQYSASINNPLPESSINYINNNSFYENIEEINEEFEEIFNSKLDKSSPIYVILNCEAKLVASIIQKHMDDIYMSRKNFHYLIINLNIDDLAIYNLTEYGALNITGFRILNKSSLNYRQFISYWKSLDPVLWPGAGSKNILTDAALIHDSARFLFESIEQLLSDQKLENFNQNSNLSITNSGINCAQIKPLEPWVYGKKVYNQLLKTKMEGLTGNLEFSSISKRTNYSLEIIQTTMNSELTKIAEYHYYRPKHDRFNKNSNKFNEENILLDDQYGKLNIVPANFQRIINKDSALENKTYIVTSILEEPFLMIKKQEHGQPELKGNDRFEGYCKDLADLIADQLNINYELRLVADGKYGGRNESLAGGFNGMVGELIRKEADMAIAPLTITSAREKVIHFTKPFLSLGISIMIKKPERKSEGSFSFMNPLSEDIWIFILLSYGLVSIVIFLVSKYSPSEIRKVLSVSSDVRNNINNNRKLSNISKSSIENEKIQNLEKNISFESEVYNTLSNKSFTNNSNQQFNCSLNSFDNLNEDDRLSNDFRPSKIAKEISFDKEIDTYPVDLPIETQENFENKEILYLNEFNLVNSMWFALSALFQQGVDVCPRSYAGRIAGSVWWFFTLIIISSYTANLAAFLTVERMVTPINSADDLAKQTEVEYGVLKDSSTQEFFRNSQVQVFRRMWEFMSARPHVFVDTYTEGIARVRESKGKYAFLMESTQNDYINTRLPCDTMKVDRNLDAKGFGIATPLYSSLHVKLNLGVLLLTEKGDLTRLENKWWFDQCKSNSDTNDFTEIQTSLTLDNVEGCFYILLAGLVCSFLVAIIDLFIRCFKESIRDNVPFIQALCRNIKISFAGKLIIIHEKNQICCSTY</sequence>
<evidence type="ECO:0000256" key="6">
    <source>
        <dbReference type="ARBA" id="ARBA00022989"/>
    </source>
</evidence>
<feature type="signal peptide" evidence="17">
    <location>
        <begin position="1"/>
        <end position="22"/>
    </location>
</feature>
<keyword evidence="10 20" id="KW-0675">Receptor</keyword>
<dbReference type="GO" id="GO:0007166">
    <property type="term" value="P:cell surface receptor signaling pathway"/>
    <property type="evidence" value="ECO:0007669"/>
    <property type="project" value="UniProtKB-ARBA"/>
</dbReference>
<dbReference type="InterPro" id="IPR028082">
    <property type="entry name" value="Peripla_BP_I"/>
</dbReference>
<keyword evidence="4 16" id="KW-0812">Transmembrane</keyword>
<dbReference type="Gene3D" id="3.40.50.2300">
    <property type="match status" value="2"/>
</dbReference>
<evidence type="ECO:0000256" key="17">
    <source>
        <dbReference type="SAM" id="SignalP"/>
    </source>
</evidence>
<dbReference type="AlphaFoldDB" id="A0AAN0LHA1"/>
<dbReference type="InterPro" id="IPR015683">
    <property type="entry name" value="Ionotropic_Glu_rcpt"/>
</dbReference>
<feature type="transmembrane region" description="Helical" evidence="16">
    <location>
        <begin position="895"/>
        <end position="917"/>
    </location>
</feature>
<keyword evidence="7" id="KW-0770">Synapse</keyword>
<dbReference type="Pfam" id="PF01094">
    <property type="entry name" value="ANF_receptor"/>
    <property type="match status" value="2"/>
</dbReference>
<evidence type="ECO:0000313" key="20">
    <source>
        <dbReference type="EMBL" id="WRW34084.1"/>
    </source>
</evidence>
<keyword evidence="6 16" id="KW-1133">Transmembrane helix</keyword>
<dbReference type="InterPro" id="IPR001828">
    <property type="entry name" value="ANF_lig-bd_rcpt"/>
</dbReference>
<dbReference type="SMART" id="SM00079">
    <property type="entry name" value="PBPe"/>
    <property type="match status" value="1"/>
</dbReference>
<feature type="domain" description="Ionotropic glutamate receptor C-terminal" evidence="18">
    <location>
        <begin position="577"/>
        <end position="1059"/>
    </location>
</feature>
<evidence type="ECO:0000256" key="2">
    <source>
        <dbReference type="ARBA" id="ARBA00022448"/>
    </source>
</evidence>
<dbReference type="FunFam" id="1.10.287.70:FF:000143">
    <property type="entry name" value="Probable glutamate receptor"/>
    <property type="match status" value="1"/>
</dbReference>
<dbReference type="FunFam" id="3.40.190.10:FF:000060">
    <property type="entry name" value="Glutamate receptor ionotropic, kainate 1"/>
    <property type="match status" value="1"/>
</dbReference>
<evidence type="ECO:0000256" key="10">
    <source>
        <dbReference type="ARBA" id="ARBA00023170"/>
    </source>
</evidence>
<keyword evidence="8" id="KW-0406">Ion transport</keyword>
<evidence type="ECO:0000256" key="1">
    <source>
        <dbReference type="ARBA" id="ARBA00008685"/>
    </source>
</evidence>
<keyword evidence="14" id="KW-0407">Ion channel</keyword>
<evidence type="ECO:0000256" key="11">
    <source>
        <dbReference type="ARBA" id="ARBA00023180"/>
    </source>
</evidence>
<dbReference type="SMART" id="SM00918">
    <property type="entry name" value="Lig_chan-Glu_bd"/>
    <property type="match status" value="1"/>
</dbReference>
<dbReference type="SUPFAM" id="SSF53822">
    <property type="entry name" value="Periplasmic binding protein-like I"/>
    <property type="match status" value="1"/>
</dbReference>
<evidence type="ECO:0000256" key="12">
    <source>
        <dbReference type="ARBA" id="ARBA00023257"/>
    </source>
</evidence>
<organism evidence="20">
    <name type="scientific">Polyphagotarsonemus latus</name>
    <dbReference type="NCBI Taxonomy" id="1204166"/>
    <lineage>
        <taxon>Eukaryota</taxon>
        <taxon>Metazoa</taxon>
        <taxon>Ecdysozoa</taxon>
        <taxon>Arthropoda</taxon>
        <taxon>Chelicerata</taxon>
        <taxon>Arachnida</taxon>
        <taxon>Acari</taxon>
        <taxon>Acariformes</taxon>
        <taxon>Trombidiformes</taxon>
        <taxon>Prostigmata</taxon>
        <taxon>Eleutherengona</taxon>
        <taxon>Heterostigmata</taxon>
        <taxon>Tarsonemoidea</taxon>
        <taxon>Tarsonemidae</taxon>
        <taxon>Polyphagotarsonemus</taxon>
    </lineage>
</organism>
<dbReference type="InterPro" id="IPR019594">
    <property type="entry name" value="Glu/Gly-bd"/>
</dbReference>
<dbReference type="Gene3D" id="1.10.287.70">
    <property type="match status" value="1"/>
</dbReference>
<evidence type="ECO:0000256" key="13">
    <source>
        <dbReference type="ARBA" id="ARBA00023286"/>
    </source>
</evidence>
<evidence type="ECO:0000256" key="7">
    <source>
        <dbReference type="ARBA" id="ARBA00023018"/>
    </source>
</evidence>
<evidence type="ECO:0000256" key="4">
    <source>
        <dbReference type="ARBA" id="ARBA00022692"/>
    </source>
</evidence>
<dbReference type="Pfam" id="PF10613">
    <property type="entry name" value="Lig_chan-Glu_bd"/>
    <property type="match status" value="1"/>
</dbReference>
<dbReference type="PANTHER" id="PTHR18966">
    <property type="entry name" value="IONOTROPIC GLUTAMATE RECEPTOR"/>
    <property type="match status" value="1"/>
</dbReference>
<protein>
    <submittedName>
        <fullName evidence="20">Glutamate receptor 1</fullName>
    </submittedName>
</protein>
<dbReference type="GO" id="GO:0045211">
    <property type="term" value="C:postsynaptic membrane"/>
    <property type="evidence" value="ECO:0007669"/>
    <property type="project" value="UniProtKB-SubCell"/>
</dbReference>
<dbReference type="EMBL" id="PP155010">
    <property type="protein sequence ID" value="WRW34084.1"/>
    <property type="molecule type" value="mRNA"/>
</dbReference>
<evidence type="ECO:0000256" key="5">
    <source>
        <dbReference type="ARBA" id="ARBA00022729"/>
    </source>
</evidence>
<feature type="domain" description="Ionotropic glutamate receptor L-glutamate and glycine-binding" evidence="19">
    <location>
        <begin position="587"/>
        <end position="656"/>
    </location>
</feature>
<keyword evidence="3" id="KW-1003">Cell membrane</keyword>
<keyword evidence="13" id="KW-1071">Ligand-gated ion channel</keyword>
<evidence type="ECO:0000256" key="16">
    <source>
        <dbReference type="SAM" id="Phobius"/>
    </source>
</evidence>
<evidence type="ECO:0000259" key="18">
    <source>
        <dbReference type="SMART" id="SM00079"/>
    </source>
</evidence>
<evidence type="ECO:0000256" key="14">
    <source>
        <dbReference type="ARBA" id="ARBA00023303"/>
    </source>
</evidence>
<feature type="transmembrane region" description="Helical" evidence="16">
    <location>
        <begin position="712"/>
        <end position="730"/>
    </location>
</feature>
<dbReference type="SUPFAM" id="SSF53850">
    <property type="entry name" value="Periplasmic binding protein-like II"/>
    <property type="match status" value="1"/>
</dbReference>
<keyword evidence="11" id="KW-0325">Glycoprotein</keyword>
<accession>A0AAN0LHA1</accession>
<feature type="chain" id="PRO_5042944650" evidence="17">
    <location>
        <begin position="23"/>
        <end position="1149"/>
    </location>
</feature>
<keyword evidence="2" id="KW-0813">Transport</keyword>
<reference evidence="20" key="1">
    <citation type="submission" date="2024-01" db="EMBL/GenBank/DDBJ databases">
        <title>Genome insights into chemosensory and detoxification machineries of broad mite, Polyphagotarsonemus latus (Tarsonemidae: Acari).</title>
        <authorList>
            <person name="Muthugoundar M."/>
            <person name="P J A."/>
            <person name="Augustine N."/>
        </authorList>
    </citation>
    <scope>NUCLEOTIDE SEQUENCE</scope>
</reference>
<evidence type="ECO:0000256" key="15">
    <source>
        <dbReference type="ARBA" id="ARBA00034104"/>
    </source>
</evidence>
<dbReference type="InterPro" id="IPR001320">
    <property type="entry name" value="Iontro_rcpt_C"/>
</dbReference>
<dbReference type="FunFam" id="3.40.190.10:FF:000001">
    <property type="entry name" value="Glutamate receptor ionotropic, kainate 2"/>
    <property type="match status" value="1"/>
</dbReference>
<feature type="transmembrane region" description="Helical" evidence="16">
    <location>
        <begin position="1086"/>
        <end position="1106"/>
    </location>
</feature>
<comment type="similarity">
    <text evidence="1">Belongs to the glutamate-gated ion channel (TC 1.A.10.1) family.</text>
</comment>
<keyword evidence="12" id="KW-0628">Postsynaptic cell membrane</keyword>
<evidence type="ECO:0000256" key="9">
    <source>
        <dbReference type="ARBA" id="ARBA00023136"/>
    </source>
</evidence>
<keyword evidence="5 17" id="KW-0732">Signal</keyword>
<comment type="subcellular location">
    <subcellularLocation>
        <location evidence="15">Postsynaptic cell membrane</location>
        <topology evidence="15">Multi-pass membrane protein</topology>
    </subcellularLocation>
</comment>
<evidence type="ECO:0000259" key="19">
    <source>
        <dbReference type="SMART" id="SM00918"/>
    </source>
</evidence>
<dbReference type="Gene3D" id="3.40.190.10">
    <property type="entry name" value="Periplasmic binding protein-like II"/>
    <property type="match status" value="1"/>
</dbReference>
<dbReference type="Pfam" id="PF00060">
    <property type="entry name" value="Lig_chan"/>
    <property type="match status" value="1"/>
</dbReference>